<dbReference type="PROSITE" id="PS00163">
    <property type="entry name" value="FUMARATE_LYASES"/>
    <property type="match status" value="1"/>
</dbReference>
<dbReference type="EMBL" id="FQVY01000003">
    <property type="protein sequence ID" value="SHG34535.1"/>
    <property type="molecule type" value="Genomic_DNA"/>
</dbReference>
<dbReference type="Proteomes" id="UP000474718">
    <property type="component" value="Unassembled WGS sequence"/>
</dbReference>
<keyword evidence="4 6" id="KW-0028">Amino-acid biosynthesis</keyword>
<proteinExistence type="inferred from homology"/>
<evidence type="ECO:0000259" key="7">
    <source>
        <dbReference type="Pfam" id="PF00206"/>
    </source>
</evidence>
<accession>A0AAQ1MEM9</accession>
<evidence type="ECO:0000256" key="6">
    <source>
        <dbReference type="HAMAP-Rule" id="MF_00006"/>
    </source>
</evidence>
<dbReference type="AlphaFoldDB" id="A0AAQ1MEM9"/>
<dbReference type="Gene3D" id="1.10.275.10">
    <property type="entry name" value="Fumarase/aspartase (N-terminal domain)"/>
    <property type="match status" value="1"/>
</dbReference>
<comment type="pathway">
    <text evidence="1 6">Amino-acid biosynthesis; L-arginine biosynthesis; L-arginine from L-ornithine and carbamoyl phosphate: step 3/3.</text>
</comment>
<feature type="domain" description="Argininosuccinate lyase C-terminal" evidence="8">
    <location>
        <begin position="368"/>
        <end position="435"/>
    </location>
</feature>
<dbReference type="PRINTS" id="PR00149">
    <property type="entry name" value="FUMRATELYASE"/>
</dbReference>
<comment type="subcellular location">
    <subcellularLocation>
        <location evidence="6">Cytoplasm</location>
    </subcellularLocation>
</comment>
<dbReference type="InterPro" id="IPR000362">
    <property type="entry name" value="Fumarate_lyase_fam"/>
</dbReference>
<dbReference type="EMBL" id="WWVX01000008">
    <property type="protein sequence ID" value="MZL70476.1"/>
    <property type="molecule type" value="Genomic_DNA"/>
</dbReference>
<evidence type="ECO:0000256" key="2">
    <source>
        <dbReference type="ARBA" id="ARBA00012338"/>
    </source>
</evidence>
<dbReference type="GO" id="GO:0042450">
    <property type="term" value="P:L-arginine biosynthetic process via ornithine"/>
    <property type="evidence" value="ECO:0007669"/>
    <property type="project" value="UniProtKB-UniRule"/>
</dbReference>
<dbReference type="InterPro" id="IPR009049">
    <property type="entry name" value="Argininosuccinate_lyase"/>
</dbReference>
<comment type="caution">
    <text evidence="10">The sequence shown here is derived from an EMBL/GenBank/DDBJ whole genome shotgun (WGS) entry which is preliminary data.</text>
</comment>
<evidence type="ECO:0000256" key="5">
    <source>
        <dbReference type="ARBA" id="ARBA00023239"/>
    </source>
</evidence>
<dbReference type="Pfam" id="PF00206">
    <property type="entry name" value="Lyase_1"/>
    <property type="match status" value="1"/>
</dbReference>
<dbReference type="Gene3D" id="1.20.200.10">
    <property type="entry name" value="Fumarase/aspartase (Central domain)"/>
    <property type="match status" value="1"/>
</dbReference>
<dbReference type="Proteomes" id="UP000184089">
    <property type="component" value="Unassembled WGS sequence"/>
</dbReference>
<name>A0AAQ1MEM9_9FIRM</name>
<organism evidence="10 11">
    <name type="scientific">Bittarella massiliensis</name>
    <name type="common">ex Durand et al. 2017</name>
    <dbReference type="NCBI Taxonomy" id="1720313"/>
    <lineage>
        <taxon>Bacteria</taxon>
        <taxon>Bacillati</taxon>
        <taxon>Bacillota</taxon>
        <taxon>Clostridia</taxon>
        <taxon>Eubacteriales</taxon>
        <taxon>Oscillospiraceae</taxon>
        <taxon>Bittarella (ex Durand et al. 2017)</taxon>
    </lineage>
</organism>
<dbReference type="SUPFAM" id="SSF48557">
    <property type="entry name" value="L-aspartase-like"/>
    <property type="match status" value="1"/>
</dbReference>
<dbReference type="PRINTS" id="PR00145">
    <property type="entry name" value="ARGSUCLYASE"/>
</dbReference>
<feature type="domain" description="Fumarate lyase N-terminal" evidence="7">
    <location>
        <begin position="12"/>
        <end position="305"/>
    </location>
</feature>
<dbReference type="GO" id="GO:0004056">
    <property type="term" value="F:argininosuccinate lyase activity"/>
    <property type="evidence" value="ECO:0007669"/>
    <property type="project" value="UniProtKB-UniRule"/>
</dbReference>
<dbReference type="Pfam" id="PF14698">
    <property type="entry name" value="ASL_C2"/>
    <property type="match status" value="1"/>
</dbReference>
<dbReference type="FunFam" id="1.20.200.10:FF:000015">
    <property type="entry name" value="argininosuccinate lyase isoform X2"/>
    <property type="match status" value="1"/>
</dbReference>
<keyword evidence="3 6" id="KW-0055">Arginine biosynthesis</keyword>
<dbReference type="InterPro" id="IPR029419">
    <property type="entry name" value="Arg_succ_lyase_C"/>
</dbReference>
<evidence type="ECO:0000313" key="9">
    <source>
        <dbReference type="EMBL" id="MZL70476.1"/>
    </source>
</evidence>
<dbReference type="GO" id="GO:0005829">
    <property type="term" value="C:cytosol"/>
    <property type="evidence" value="ECO:0007669"/>
    <property type="project" value="TreeGrafter"/>
</dbReference>
<dbReference type="Gene3D" id="1.10.40.30">
    <property type="entry name" value="Fumarase/aspartase (C-terminal domain)"/>
    <property type="match status" value="1"/>
</dbReference>
<evidence type="ECO:0000256" key="4">
    <source>
        <dbReference type="ARBA" id="ARBA00022605"/>
    </source>
</evidence>
<evidence type="ECO:0000313" key="10">
    <source>
        <dbReference type="EMBL" id="SHG34535.1"/>
    </source>
</evidence>
<dbReference type="InterPro" id="IPR008948">
    <property type="entry name" value="L-Aspartase-like"/>
</dbReference>
<keyword evidence="6" id="KW-0963">Cytoplasm</keyword>
<dbReference type="NCBIfam" id="TIGR00838">
    <property type="entry name" value="argH"/>
    <property type="match status" value="1"/>
</dbReference>
<comment type="similarity">
    <text evidence="6">Belongs to the lyase 1 family. Argininosuccinate lyase subfamily.</text>
</comment>
<dbReference type="FunFam" id="1.10.40.30:FF:000001">
    <property type="entry name" value="Argininosuccinate lyase"/>
    <property type="match status" value="1"/>
</dbReference>
<dbReference type="InterPro" id="IPR024083">
    <property type="entry name" value="Fumarase/histidase_N"/>
</dbReference>
<reference evidence="9 12" key="3">
    <citation type="journal article" date="2019" name="Nat. Med.">
        <title>A library of human gut bacterial isolates paired with longitudinal multiomics data enables mechanistic microbiome research.</title>
        <authorList>
            <person name="Poyet M."/>
            <person name="Groussin M."/>
            <person name="Gibbons S.M."/>
            <person name="Avila-Pacheco J."/>
            <person name="Jiang X."/>
            <person name="Kearney S.M."/>
            <person name="Perrotta A.R."/>
            <person name="Berdy B."/>
            <person name="Zhao S."/>
            <person name="Lieberman T.D."/>
            <person name="Swanson P.K."/>
            <person name="Smith M."/>
            <person name="Roesemann S."/>
            <person name="Alexander J.E."/>
            <person name="Rich S.A."/>
            <person name="Livny J."/>
            <person name="Vlamakis H."/>
            <person name="Clish C."/>
            <person name="Bullock K."/>
            <person name="Deik A."/>
            <person name="Scott J."/>
            <person name="Pierce K.A."/>
            <person name="Xavier R.J."/>
            <person name="Alm E.J."/>
        </authorList>
    </citation>
    <scope>NUCLEOTIDE SEQUENCE [LARGE SCALE GENOMIC DNA]</scope>
    <source>
        <strain evidence="9 12">BIOML-A2</strain>
    </source>
</reference>
<dbReference type="EC" id="4.3.2.1" evidence="2 6"/>
<dbReference type="CDD" id="cd01359">
    <property type="entry name" value="Argininosuccinate_lyase"/>
    <property type="match status" value="1"/>
</dbReference>
<keyword evidence="12" id="KW-1185">Reference proteome</keyword>
<evidence type="ECO:0000313" key="11">
    <source>
        <dbReference type="Proteomes" id="UP000184089"/>
    </source>
</evidence>
<evidence type="ECO:0000256" key="3">
    <source>
        <dbReference type="ARBA" id="ARBA00022571"/>
    </source>
</evidence>
<gene>
    <name evidence="6 9" type="primary">argH</name>
    <name evidence="9" type="ORF">GT747_12005</name>
    <name evidence="10" type="ORF">SAMN05444424_2187</name>
</gene>
<sequence length="444" mass="50081">MAANGIHKLWGGRFRAGEEDLMEQFNNNFKDTHWLCDPDIEGSLAHVAMQVECGLLTEGEGAQLTEGLLGIQADVHSGALPLDDRYEDVHTFVEANLIDRLGEVGKKLHTARSRNDQVNTDMKLYVKRETAHVVELVEAFLQTLRKKADENPYIMPGYTHLQRAQVVTFKYHLMAYHGMLQRDRHRLQSALENMDLSPLGCGALAGTTHPIDRAFTAEKLGFAGVYDNFMDGVSDRDYQLEVLAAFSILMMHLSRLAEEMILWGTQEFGFVTLDDRYTTGSSIMPQKKNSDGAELIRGKTGRVYGDLLALLTVMKGLPLAYNKDMQEDKDLFHDGLETVLLSLTMMERMVATLTVHPEKMRRAVSKGFLNATEVADYLVAKGVPFRDAHGIVGQIVLYCEDRQTSIEELTLSELKQFCPAIEEDIYPYIDYENILHKGIKKEML</sequence>
<dbReference type="InterPro" id="IPR020557">
    <property type="entry name" value="Fumarate_lyase_CS"/>
</dbReference>
<evidence type="ECO:0000313" key="12">
    <source>
        <dbReference type="Proteomes" id="UP000474718"/>
    </source>
</evidence>
<keyword evidence="5 6" id="KW-0456">Lyase</keyword>
<dbReference type="RefSeq" id="WP_021658125.1">
    <property type="nucleotide sequence ID" value="NZ_FQVY01000003.1"/>
</dbReference>
<comment type="catalytic activity">
    <reaction evidence="6">
        <text>2-(N(omega)-L-arginino)succinate = fumarate + L-arginine</text>
        <dbReference type="Rhea" id="RHEA:24020"/>
        <dbReference type="ChEBI" id="CHEBI:29806"/>
        <dbReference type="ChEBI" id="CHEBI:32682"/>
        <dbReference type="ChEBI" id="CHEBI:57472"/>
        <dbReference type="EC" id="4.3.2.1"/>
    </reaction>
</comment>
<evidence type="ECO:0000259" key="8">
    <source>
        <dbReference type="Pfam" id="PF14698"/>
    </source>
</evidence>
<evidence type="ECO:0000256" key="1">
    <source>
        <dbReference type="ARBA" id="ARBA00004941"/>
    </source>
</evidence>
<reference evidence="10" key="2">
    <citation type="submission" date="2016-11" db="EMBL/GenBank/DDBJ databases">
        <authorList>
            <person name="Varghese N."/>
            <person name="Submissions S."/>
        </authorList>
    </citation>
    <scope>NUCLEOTIDE SEQUENCE</scope>
    <source>
        <strain evidence="10">DSM 4029</strain>
    </source>
</reference>
<dbReference type="PANTHER" id="PTHR43814">
    <property type="entry name" value="ARGININOSUCCINATE LYASE"/>
    <property type="match status" value="1"/>
</dbReference>
<dbReference type="InterPro" id="IPR022761">
    <property type="entry name" value="Fumarate_lyase_N"/>
</dbReference>
<reference evidence="11" key="1">
    <citation type="submission" date="2016-11" db="EMBL/GenBank/DDBJ databases">
        <authorList>
            <person name="Jaros S."/>
            <person name="Januszkiewicz K."/>
            <person name="Wedrychowicz H."/>
        </authorList>
    </citation>
    <scope>NUCLEOTIDE SEQUENCE [LARGE SCALE GENOMIC DNA]</scope>
    <source>
        <strain evidence="11">DSM 4029</strain>
    </source>
</reference>
<dbReference type="HAMAP" id="MF_00006">
    <property type="entry name" value="Arg_succ_lyase"/>
    <property type="match status" value="1"/>
</dbReference>
<dbReference type="PANTHER" id="PTHR43814:SF1">
    <property type="entry name" value="ARGININOSUCCINATE LYASE"/>
    <property type="match status" value="1"/>
</dbReference>
<protein>
    <recommendedName>
        <fullName evidence="2 6">Argininosuccinate lyase</fullName>
        <shortName evidence="6">ASAL</shortName>
        <ecNumber evidence="2 6">4.3.2.1</ecNumber>
    </recommendedName>
    <alternativeName>
        <fullName evidence="6">Arginosuccinase</fullName>
    </alternativeName>
</protein>